<dbReference type="OrthoDB" id="10254877at2759"/>
<sequence length="498" mass="52053">MSNIPRTIVVGGGLAGLSTAHTVLERGGSVLLLDKKPSLGGNSVKASSGINGAGTEAQRALQVEDTAEMFYKDTASSAGPDLARPELITALTANSASAIAWLTDTFNVDLSVVSRLGGHTVSRTHRDKSGAPGWAITSALMKKLTALADEPDPRVEIAKSARVVRLLEESAVVVGVEYEVGGSRVEARGNVVLATGGYAADSSPDGLLAQHRPDLLALATTNGDHATGDGLRLALALAAPAAVCDLTQVQVHPTGFVDPAHPDAKTKFLAAEALRGAGGLLLDAHGARFVREVERRDVVTEAMQTVEGAGRGPVRLVLGERAVEEVKKHCDFYVSKNLMKRYSNAAAFAEDTGIPLDNILSTFASYGQDGDRFGTGTFRLLFLSLSHDILHSYTILDSSRCMLTTFLAVSTTKSYTYTEALCVAIITPVVHYTMGGLTIDPSARVTHTRDGKLVPIPGLWAAGEVIGGVHGRNRLAGSSLLEAVVFGRIAGTGAVGAP</sequence>
<dbReference type="InterPro" id="IPR036188">
    <property type="entry name" value="FAD/NAD-bd_sf"/>
</dbReference>
<feature type="domain" description="FAD-dependent oxidoreductase 2 FAD-binding" evidence="3">
    <location>
        <begin position="8"/>
        <end position="480"/>
    </location>
</feature>
<dbReference type="Pfam" id="PF00890">
    <property type="entry name" value="FAD_binding_2"/>
    <property type="match status" value="1"/>
</dbReference>
<organism evidence="4 5">
    <name type="scientific">Mycena sanguinolenta</name>
    <dbReference type="NCBI Taxonomy" id="230812"/>
    <lineage>
        <taxon>Eukaryota</taxon>
        <taxon>Fungi</taxon>
        <taxon>Dikarya</taxon>
        <taxon>Basidiomycota</taxon>
        <taxon>Agaricomycotina</taxon>
        <taxon>Agaricomycetes</taxon>
        <taxon>Agaricomycetidae</taxon>
        <taxon>Agaricales</taxon>
        <taxon>Marasmiineae</taxon>
        <taxon>Mycenaceae</taxon>
        <taxon>Mycena</taxon>
    </lineage>
</organism>
<keyword evidence="5" id="KW-1185">Reference proteome</keyword>
<protein>
    <submittedName>
        <fullName evidence="4">Fumarate reductase</fullName>
    </submittedName>
</protein>
<name>A0A8H6Z7W5_9AGAR</name>
<dbReference type="InterPro" id="IPR003953">
    <property type="entry name" value="FAD-dep_OxRdtase_2_FAD-bd"/>
</dbReference>
<dbReference type="AlphaFoldDB" id="A0A8H6Z7W5"/>
<dbReference type="PANTHER" id="PTHR43400">
    <property type="entry name" value="FUMARATE REDUCTASE"/>
    <property type="match status" value="1"/>
</dbReference>
<dbReference type="Proteomes" id="UP000623467">
    <property type="component" value="Unassembled WGS sequence"/>
</dbReference>
<evidence type="ECO:0000313" key="5">
    <source>
        <dbReference type="Proteomes" id="UP000623467"/>
    </source>
</evidence>
<dbReference type="InterPro" id="IPR027477">
    <property type="entry name" value="Succ_DH/fumarate_Rdtase_cat_sf"/>
</dbReference>
<keyword evidence="1" id="KW-0285">Flavoprotein</keyword>
<evidence type="ECO:0000256" key="1">
    <source>
        <dbReference type="ARBA" id="ARBA00022630"/>
    </source>
</evidence>
<dbReference type="SUPFAM" id="SSF56425">
    <property type="entry name" value="Succinate dehydrogenase/fumarate reductase flavoprotein, catalytic domain"/>
    <property type="match status" value="1"/>
</dbReference>
<evidence type="ECO:0000313" key="4">
    <source>
        <dbReference type="EMBL" id="KAF7371436.1"/>
    </source>
</evidence>
<reference evidence="4" key="1">
    <citation type="submission" date="2020-05" db="EMBL/GenBank/DDBJ databases">
        <title>Mycena genomes resolve the evolution of fungal bioluminescence.</title>
        <authorList>
            <person name="Tsai I.J."/>
        </authorList>
    </citation>
    <scope>NUCLEOTIDE SEQUENCE</scope>
    <source>
        <strain evidence="4">160909Yilan</strain>
    </source>
</reference>
<dbReference type="EMBL" id="JACAZH010000004">
    <property type="protein sequence ID" value="KAF7371436.1"/>
    <property type="molecule type" value="Genomic_DNA"/>
</dbReference>
<dbReference type="SUPFAM" id="SSF51905">
    <property type="entry name" value="FAD/NAD(P)-binding domain"/>
    <property type="match status" value="1"/>
</dbReference>
<gene>
    <name evidence="4" type="ORF">MSAN_00780600</name>
</gene>
<dbReference type="InterPro" id="IPR050315">
    <property type="entry name" value="FAD-oxidoreductase_2"/>
</dbReference>
<dbReference type="GO" id="GO:0016491">
    <property type="term" value="F:oxidoreductase activity"/>
    <property type="evidence" value="ECO:0007669"/>
    <property type="project" value="UniProtKB-KW"/>
</dbReference>
<proteinExistence type="predicted"/>
<dbReference type="Gene3D" id="3.50.50.60">
    <property type="entry name" value="FAD/NAD(P)-binding domain"/>
    <property type="match status" value="1"/>
</dbReference>
<accession>A0A8H6Z7W5</accession>
<comment type="caution">
    <text evidence="4">The sequence shown here is derived from an EMBL/GenBank/DDBJ whole genome shotgun (WGS) entry which is preliminary data.</text>
</comment>
<keyword evidence="2" id="KW-0560">Oxidoreductase</keyword>
<evidence type="ECO:0000259" key="3">
    <source>
        <dbReference type="Pfam" id="PF00890"/>
    </source>
</evidence>
<evidence type="ECO:0000256" key="2">
    <source>
        <dbReference type="ARBA" id="ARBA00023002"/>
    </source>
</evidence>
<dbReference type="Gene3D" id="3.90.700.10">
    <property type="entry name" value="Succinate dehydrogenase/fumarate reductase flavoprotein, catalytic domain"/>
    <property type="match status" value="1"/>
</dbReference>
<dbReference type="PANTHER" id="PTHR43400:SF1">
    <property type="entry name" value="FUMARATE REDUCTASE"/>
    <property type="match status" value="1"/>
</dbReference>